<reference evidence="2" key="1">
    <citation type="submission" date="2010-04" db="EMBL/GenBank/DDBJ databases">
        <title>Complete genome sequence of Nitrosococcus halophilus Nc4, a salt-adapted, aerobic obligate ammonia-oxidizing sulfur purple bacterium.</title>
        <authorList>
            <consortium name="US DOE Joint Genome Institute"/>
            <person name="Campbell M.A."/>
            <person name="Malfatti S.A."/>
            <person name="Chain P.S.G."/>
            <person name="Heidelberg J.F."/>
            <person name="Ward B.B."/>
            <person name="Klotz M.G."/>
        </authorList>
    </citation>
    <scope>NUCLEOTIDE SEQUENCE [LARGE SCALE GENOMIC DNA]</scope>
    <source>
        <strain evidence="2">Nc4</strain>
    </source>
</reference>
<name>D5BYJ8_NITHN</name>
<protein>
    <submittedName>
        <fullName evidence="1">CRISPR-associated protein Csc2</fullName>
    </submittedName>
</protein>
<keyword evidence="2" id="KW-1185">Reference proteome</keyword>
<evidence type="ECO:0000313" key="2">
    <source>
        <dbReference type="Proteomes" id="UP000001844"/>
    </source>
</evidence>
<accession>D5BYJ8</accession>
<dbReference type="KEGG" id="nhl:Nhal_2924"/>
<evidence type="ECO:0000313" key="1">
    <source>
        <dbReference type="EMBL" id="ADE15986.1"/>
    </source>
</evidence>
<dbReference type="InterPro" id="IPR017574">
    <property type="entry name" value="CRISPR-assoc_prot_Cas7/Csc2"/>
</dbReference>
<gene>
    <name evidence="1" type="ordered locus">Nhal_2924</name>
</gene>
<dbReference type="Proteomes" id="UP000001844">
    <property type="component" value="Chromosome"/>
</dbReference>
<dbReference type="AlphaFoldDB" id="D5BYJ8"/>
<sequence>MEQFATHLGSIEHLMDTTRIDSKNTYIHPSLKNLGAVSVVLLREAVAPVVFRNAEAEITDIEIGQDVYVRAVPNKFKYPERGRGLQVLRALGVGGRLPQNKTVLYKGQKPSEAFDLNALVFGDSCNHDNRVLPVKAAVSYSDGLSLLPKHLCVDETFHNRAAEDGTLFDAESKKNSDNLFSRFFIKPGTLMVQVLSTRGKVLPEIGLRHLMLCVGLAGAYGGQTSLTGTNIRTHVVGIYGGRFEQAISSPYELVKVLASQPEDVLRNPTASSETLHGLLAPAHETVMNGAEAQTWVNDLVASFDTDGPLADEYRAAAPKVAELFDNWFGKGK</sequence>
<dbReference type="EMBL" id="CP001798">
    <property type="protein sequence ID" value="ADE15986.1"/>
    <property type="molecule type" value="Genomic_DNA"/>
</dbReference>
<dbReference type="STRING" id="472759.Nhal_2924"/>
<dbReference type="HOGENOM" id="CLU_849419_0_0_6"/>
<dbReference type="Pfam" id="PF18320">
    <property type="entry name" value="Csc2"/>
    <property type="match status" value="1"/>
</dbReference>
<organism evidence="1 2">
    <name type="scientific">Nitrosococcus halophilus (strain Nc4)</name>
    <dbReference type="NCBI Taxonomy" id="472759"/>
    <lineage>
        <taxon>Bacteria</taxon>
        <taxon>Pseudomonadati</taxon>
        <taxon>Pseudomonadota</taxon>
        <taxon>Gammaproteobacteria</taxon>
        <taxon>Chromatiales</taxon>
        <taxon>Chromatiaceae</taxon>
        <taxon>Nitrosococcus</taxon>
    </lineage>
</organism>
<dbReference type="OrthoDB" id="8478402at2"/>
<dbReference type="RefSeq" id="WP_013033838.1">
    <property type="nucleotide sequence ID" value="NC_013960.1"/>
</dbReference>
<dbReference type="eggNOG" id="ENOG502Z9K2">
    <property type="taxonomic scope" value="Bacteria"/>
</dbReference>
<proteinExistence type="predicted"/>